<name>A0A7H9HTS1_9SACH</name>
<dbReference type="EMBL" id="CP059271">
    <property type="protein sequence ID" value="QLQ80750.1"/>
    <property type="molecule type" value="Genomic_DNA"/>
</dbReference>
<dbReference type="Pfam" id="PF10382">
    <property type="entry name" value="ZGRF1-like_N"/>
    <property type="match status" value="1"/>
</dbReference>
<dbReference type="Proteomes" id="UP000510647">
    <property type="component" value="Chromosome 5"/>
</dbReference>
<organism evidence="2 3">
    <name type="scientific">Torulaspora globosa</name>
    <dbReference type="NCBI Taxonomy" id="48254"/>
    <lineage>
        <taxon>Eukaryota</taxon>
        <taxon>Fungi</taxon>
        <taxon>Dikarya</taxon>
        <taxon>Ascomycota</taxon>
        <taxon>Saccharomycotina</taxon>
        <taxon>Saccharomycetes</taxon>
        <taxon>Saccharomycetales</taxon>
        <taxon>Saccharomycetaceae</taxon>
        <taxon>Torulaspora</taxon>
    </lineage>
</organism>
<accession>A0A7H9HTS1</accession>
<dbReference type="OrthoDB" id="6513042at2759"/>
<feature type="domain" description="5'-3' DNA helicase ZGRF1-like N-terminal" evidence="1">
    <location>
        <begin position="5"/>
        <end position="89"/>
    </location>
</feature>
<sequence length="178" mass="20658">MQTLEFTCQYSDQVRKKHKSWHDGKLKFVQSAKRFMLYGEDDKKLLSSTIMTSERELHRILDPDDFGTTEHHIFGRYVVIICEKVGEHEEFSETKASDPLVKRPVVKVLPRTILKPSAPNHGDHPLALKMNRPFKPPRITTQSNRPSIRQRVVRTGPLATVTKARARIRRVKHEPIML</sequence>
<dbReference type="AlphaFoldDB" id="A0A7H9HTS1"/>
<proteinExistence type="predicted"/>
<evidence type="ECO:0000313" key="2">
    <source>
        <dbReference type="EMBL" id="QLQ80750.1"/>
    </source>
</evidence>
<evidence type="ECO:0000259" key="1">
    <source>
        <dbReference type="Pfam" id="PF10382"/>
    </source>
</evidence>
<keyword evidence="3" id="KW-1185">Reference proteome</keyword>
<dbReference type="InterPro" id="IPR018838">
    <property type="entry name" value="ZGRF1-like_N"/>
</dbReference>
<gene>
    <name evidence="2" type="ORF">HG537_0E01030</name>
</gene>
<evidence type="ECO:0000313" key="3">
    <source>
        <dbReference type="Proteomes" id="UP000510647"/>
    </source>
</evidence>
<reference evidence="2 3" key="1">
    <citation type="submission" date="2020-06" db="EMBL/GenBank/DDBJ databases">
        <title>The yeast mating-type switching endonuclease HO is a domesticated member of an unorthodox homing genetic element family.</title>
        <authorList>
            <person name="Coughlan A.Y."/>
            <person name="Lombardi L."/>
            <person name="Braun-Galleani S."/>
            <person name="Martos A.R."/>
            <person name="Galeote V."/>
            <person name="Bigey F."/>
            <person name="Dequin S."/>
            <person name="Byrne K.P."/>
            <person name="Wolfe K.H."/>
        </authorList>
    </citation>
    <scope>NUCLEOTIDE SEQUENCE [LARGE SCALE GENOMIC DNA]</scope>
    <source>
        <strain evidence="2 3">CBS2947</strain>
    </source>
</reference>
<protein>
    <recommendedName>
        <fullName evidence="1">5'-3' DNA helicase ZGRF1-like N-terminal domain-containing protein</fullName>
    </recommendedName>
</protein>